<proteinExistence type="inferred from homology"/>
<evidence type="ECO:0000256" key="4">
    <source>
        <dbReference type="SAM" id="MobiDB-lite"/>
    </source>
</evidence>
<feature type="region of interest" description="Disordered" evidence="4">
    <location>
        <begin position="146"/>
        <end position="166"/>
    </location>
</feature>
<name>A0A8J5F3U8_ZINOF</name>
<dbReference type="PANTHER" id="PTHR31636">
    <property type="entry name" value="OSJNBA0084A10.13 PROTEIN-RELATED"/>
    <property type="match status" value="1"/>
</dbReference>
<protein>
    <recommendedName>
        <fullName evidence="7">Nodulation signaling pathway 1-like protein</fullName>
    </recommendedName>
</protein>
<keyword evidence="6" id="KW-1185">Reference proteome</keyword>
<feature type="short sequence motif" description="VHIID" evidence="3">
    <location>
        <begin position="292"/>
        <end position="296"/>
    </location>
</feature>
<evidence type="ECO:0000256" key="2">
    <source>
        <dbReference type="ARBA" id="ARBA00023163"/>
    </source>
</evidence>
<keyword evidence="2" id="KW-0804">Transcription</keyword>
<evidence type="ECO:0000256" key="3">
    <source>
        <dbReference type="PROSITE-ProRule" id="PRU01191"/>
    </source>
</evidence>
<organism evidence="5 6">
    <name type="scientific">Zingiber officinale</name>
    <name type="common">Ginger</name>
    <name type="synonym">Amomum zingiber</name>
    <dbReference type="NCBI Taxonomy" id="94328"/>
    <lineage>
        <taxon>Eukaryota</taxon>
        <taxon>Viridiplantae</taxon>
        <taxon>Streptophyta</taxon>
        <taxon>Embryophyta</taxon>
        <taxon>Tracheophyta</taxon>
        <taxon>Spermatophyta</taxon>
        <taxon>Magnoliopsida</taxon>
        <taxon>Liliopsida</taxon>
        <taxon>Zingiberales</taxon>
        <taxon>Zingiberaceae</taxon>
        <taxon>Zingiber</taxon>
    </lineage>
</organism>
<dbReference type="InterPro" id="IPR005202">
    <property type="entry name" value="TF_GRAS"/>
</dbReference>
<evidence type="ECO:0008006" key="7">
    <source>
        <dbReference type="Google" id="ProtNLM"/>
    </source>
</evidence>
<gene>
    <name evidence="5" type="ORF">ZIOFF_066711</name>
</gene>
<sequence>MPFEDDEQGKSSLPEQHQQHHLMDWLEDSMSFLSSFLVDPCTTSTTSGGGINNNDITSYGWWAAPQGHEQADMNHTAPSMDSTLTPANSSRLLPQDELFRKRKKPMGPITGDKSMMFQAKERAEGEAAIDGEGEFVNEGEVNKKLASTARKGQGKSAGTSSNGGGKEARWAEQLLNPCAAAIEAANVSRVRHLICVLQELQSISGDANHRLAAHGLRALSNYLSSTGIGIPDRGGADAPAATTFVTVEPKLFRLALIKFNEVSPWFAFPNTLANASILQTLALDSSRRATSLHVVDVGVSHGVQWPTFLDALARRPGSGPPLVRLTVVGGAAPYGPFSAAPPGYDFRSHLLRYAKSIDLNLQIDHANVLGSKSLALVRGEILVICIQFRAGHNNTNDRTAFLESIRDLEPDIVVLSEIDGGIGSNGVDGRFPAAFAKKAELLWNFLDSTSAAFKGKDCPERQVMEGEAAKLLDTSAPAAEGRDRWRERMAAAGFLEEAFGDEAVESGRALLRKYDGNWETRTAPATAAPVTLWWKGRPVCFCSLWKSNRRS</sequence>
<comment type="caution">
    <text evidence="5">The sequence shown here is derived from an EMBL/GenBank/DDBJ whole genome shotgun (WGS) entry which is preliminary data.</text>
</comment>
<accession>A0A8J5F3U8</accession>
<keyword evidence="1" id="KW-0805">Transcription regulation</keyword>
<dbReference type="PROSITE" id="PS50985">
    <property type="entry name" value="GRAS"/>
    <property type="match status" value="1"/>
</dbReference>
<feature type="region of interest" description="SAW" evidence="3">
    <location>
        <begin position="473"/>
        <end position="546"/>
    </location>
</feature>
<comment type="caution">
    <text evidence="3">Lacks conserved residue(s) required for the propagation of feature annotation.</text>
</comment>
<dbReference type="Proteomes" id="UP000734854">
    <property type="component" value="Unassembled WGS sequence"/>
</dbReference>
<dbReference type="EMBL" id="JACMSC010000018">
    <property type="protein sequence ID" value="KAG6477456.1"/>
    <property type="molecule type" value="Genomic_DNA"/>
</dbReference>
<evidence type="ECO:0000313" key="6">
    <source>
        <dbReference type="Proteomes" id="UP000734854"/>
    </source>
</evidence>
<comment type="similarity">
    <text evidence="3">Belongs to the GRAS family.</text>
</comment>
<evidence type="ECO:0000313" key="5">
    <source>
        <dbReference type="EMBL" id="KAG6477456.1"/>
    </source>
</evidence>
<dbReference type="AlphaFoldDB" id="A0A8J5F3U8"/>
<evidence type="ECO:0000256" key="1">
    <source>
        <dbReference type="ARBA" id="ARBA00023015"/>
    </source>
</evidence>
<dbReference type="OrthoDB" id="1908565at2759"/>
<reference evidence="5 6" key="1">
    <citation type="submission" date="2020-08" db="EMBL/GenBank/DDBJ databases">
        <title>Plant Genome Project.</title>
        <authorList>
            <person name="Zhang R.-G."/>
        </authorList>
    </citation>
    <scope>NUCLEOTIDE SEQUENCE [LARGE SCALE GENOMIC DNA]</scope>
    <source>
        <tissue evidence="5">Rhizome</tissue>
    </source>
</reference>
<dbReference type="Pfam" id="PF03514">
    <property type="entry name" value="GRAS"/>
    <property type="match status" value="1"/>
</dbReference>